<dbReference type="PANTHER" id="PTHR20854">
    <property type="entry name" value="INOSITOL MONOPHOSPHATASE"/>
    <property type="match status" value="1"/>
</dbReference>
<feature type="binding site" evidence="4">
    <location>
        <position position="106"/>
    </location>
    <ligand>
        <name>Mg(2+)</name>
        <dbReference type="ChEBI" id="CHEBI:18420"/>
        <label>1</label>
        <note>catalytic</note>
    </ligand>
</feature>
<dbReference type="OrthoDB" id="9772456at2"/>
<reference evidence="6 7" key="1">
    <citation type="submission" date="2016-10" db="EMBL/GenBank/DDBJ databases">
        <authorList>
            <person name="de Groot N.N."/>
        </authorList>
    </citation>
    <scope>NUCLEOTIDE SEQUENCE [LARGE SCALE GENOMIC DNA]</scope>
    <source>
        <strain>J11</strain>
        <strain evidence="7">PG 39</strain>
    </source>
</reference>
<organism evidence="6 7">
    <name type="scientific">Corynebacterium spheniscorum</name>
    <dbReference type="NCBI Taxonomy" id="185761"/>
    <lineage>
        <taxon>Bacteria</taxon>
        <taxon>Bacillati</taxon>
        <taxon>Actinomycetota</taxon>
        <taxon>Actinomycetes</taxon>
        <taxon>Mycobacteriales</taxon>
        <taxon>Corynebacteriaceae</taxon>
        <taxon>Corynebacterium</taxon>
    </lineage>
</organism>
<dbReference type="GO" id="GO:0007165">
    <property type="term" value="P:signal transduction"/>
    <property type="evidence" value="ECO:0007669"/>
    <property type="project" value="TreeGrafter"/>
</dbReference>
<dbReference type="GO" id="GO:0046872">
    <property type="term" value="F:metal ion binding"/>
    <property type="evidence" value="ECO:0007669"/>
    <property type="project" value="UniProtKB-KW"/>
</dbReference>
<evidence type="ECO:0000256" key="3">
    <source>
        <dbReference type="ARBA" id="ARBA00022842"/>
    </source>
</evidence>
<evidence type="ECO:0000256" key="1">
    <source>
        <dbReference type="ARBA" id="ARBA00022723"/>
    </source>
</evidence>
<dbReference type="SUPFAM" id="SSF56655">
    <property type="entry name" value="Carbohydrate phosphatase"/>
    <property type="match status" value="1"/>
</dbReference>
<dbReference type="PANTHER" id="PTHR20854:SF4">
    <property type="entry name" value="INOSITOL-1-MONOPHOSPHATASE-RELATED"/>
    <property type="match status" value="1"/>
</dbReference>
<feature type="binding site" evidence="4">
    <location>
        <position position="124"/>
    </location>
    <ligand>
        <name>Mg(2+)</name>
        <dbReference type="ChEBI" id="CHEBI:18420"/>
        <label>1</label>
        <note>catalytic</note>
    </ligand>
</feature>
<name>A0A1I2PY24_9CORY</name>
<dbReference type="InterPro" id="IPR020583">
    <property type="entry name" value="Inositol_monoP_metal-BS"/>
</dbReference>
<dbReference type="GO" id="GO:0006020">
    <property type="term" value="P:inositol metabolic process"/>
    <property type="evidence" value="ECO:0007669"/>
    <property type="project" value="TreeGrafter"/>
</dbReference>
<accession>A0A1I2PY24</accession>
<dbReference type="EMBL" id="FOPJ01000001">
    <property type="protein sequence ID" value="SFG21155.1"/>
    <property type="molecule type" value="Genomic_DNA"/>
</dbReference>
<feature type="region of interest" description="Disordered" evidence="5">
    <location>
        <begin position="1"/>
        <end position="21"/>
    </location>
</feature>
<dbReference type="Gene3D" id="3.40.190.80">
    <property type="match status" value="1"/>
</dbReference>
<keyword evidence="2" id="KW-0378">Hydrolase</keyword>
<evidence type="ECO:0000313" key="7">
    <source>
        <dbReference type="Proteomes" id="UP000199065"/>
    </source>
</evidence>
<dbReference type="InterPro" id="IPR000760">
    <property type="entry name" value="Inositol_monophosphatase-like"/>
</dbReference>
<dbReference type="Pfam" id="PF00459">
    <property type="entry name" value="Inositol_P"/>
    <property type="match status" value="1"/>
</dbReference>
<dbReference type="Proteomes" id="UP000199065">
    <property type="component" value="Unassembled WGS sequence"/>
</dbReference>
<dbReference type="AlphaFoldDB" id="A0A1I2PY24"/>
<keyword evidence="3 4" id="KW-0460">Magnesium</keyword>
<dbReference type="CDD" id="cd01637">
    <property type="entry name" value="IMPase_like"/>
    <property type="match status" value="1"/>
</dbReference>
<feature type="binding site" evidence="4">
    <location>
        <position position="125"/>
    </location>
    <ligand>
        <name>Mg(2+)</name>
        <dbReference type="ChEBI" id="CHEBI:18420"/>
        <label>1</label>
        <note>catalytic</note>
    </ligand>
</feature>
<dbReference type="PRINTS" id="PR00377">
    <property type="entry name" value="IMPHPHTASES"/>
</dbReference>
<proteinExistence type="predicted"/>
<protein>
    <submittedName>
        <fullName evidence="6">Fructose-1,6-bisphosphatase</fullName>
    </submittedName>
</protein>
<evidence type="ECO:0000256" key="5">
    <source>
        <dbReference type="SAM" id="MobiDB-lite"/>
    </source>
</evidence>
<evidence type="ECO:0000256" key="4">
    <source>
        <dbReference type="PIRSR" id="PIRSR600760-2"/>
    </source>
</evidence>
<comment type="cofactor">
    <cofactor evidence="4">
        <name>Mg(2+)</name>
        <dbReference type="ChEBI" id="CHEBI:18420"/>
    </cofactor>
</comment>
<keyword evidence="1 4" id="KW-0479">Metal-binding</keyword>
<sequence>MSPQHSSDQSPTQDGQQHPAASLAEMIQAITSTFVIAHDGSSDEHLAQALVYNAGRLAWRMRETGGLSATEKTNVSDVVTEADQAAEQFITGALSRLRPEDGFYGEEGARKASTSGRTWVIDPIDGTWNFSSGSDYWCSALALVEGEPEAPDRLIFGAVHRPAMGYTWFGGPDIPGTRDGQPLKPLPDLPADHLCLGTYLHPTFMSQAELLHAWVRGVQCFATARSFGAGSVDLASVADGTIGCWMQHSVPAWDWLPGKALIESVGGAATRVEAGGVTWSIAGQPQAVTQLAEALGNTP</sequence>
<evidence type="ECO:0000256" key="2">
    <source>
        <dbReference type="ARBA" id="ARBA00022801"/>
    </source>
</evidence>
<dbReference type="PROSITE" id="PS00629">
    <property type="entry name" value="IMP_1"/>
    <property type="match status" value="1"/>
</dbReference>
<dbReference type="GO" id="GO:0008934">
    <property type="term" value="F:inositol monophosphate 1-phosphatase activity"/>
    <property type="evidence" value="ECO:0007669"/>
    <property type="project" value="TreeGrafter"/>
</dbReference>
<dbReference type="Gene3D" id="3.30.540.10">
    <property type="entry name" value="Fructose-1,6-Bisphosphatase, subunit A, domain 1"/>
    <property type="match status" value="1"/>
</dbReference>
<evidence type="ECO:0000313" key="6">
    <source>
        <dbReference type="EMBL" id="SFG21155.1"/>
    </source>
</evidence>
<dbReference type="RefSeq" id="WP_092283666.1">
    <property type="nucleotide sequence ID" value="NZ_FOPJ01000001.1"/>
</dbReference>
<feature type="compositionally biased region" description="Polar residues" evidence="5">
    <location>
        <begin position="1"/>
        <end position="16"/>
    </location>
</feature>
<keyword evidence="7" id="KW-1185">Reference proteome</keyword>
<gene>
    <name evidence="6" type="ORF">SAMN05660282_00296</name>
</gene>
<feature type="binding site" evidence="4">
    <location>
        <position position="254"/>
    </location>
    <ligand>
        <name>Mg(2+)</name>
        <dbReference type="ChEBI" id="CHEBI:18420"/>
        <label>1</label>
        <note>catalytic</note>
    </ligand>
</feature>
<feature type="binding site" evidence="4">
    <location>
        <position position="122"/>
    </location>
    <ligand>
        <name>Mg(2+)</name>
        <dbReference type="ChEBI" id="CHEBI:18420"/>
        <label>1</label>
        <note>catalytic</note>
    </ligand>
</feature>
<dbReference type="STRING" id="185761.SAMN05660282_00296"/>